<gene>
    <name evidence="1" type="ORF">A5636_11295</name>
</gene>
<dbReference type="Proteomes" id="UP000093629">
    <property type="component" value="Unassembled WGS sequence"/>
</dbReference>
<name>A0A1A3MUW3_MYCAS</name>
<dbReference type="AlphaFoldDB" id="A0A1A3MUW3"/>
<dbReference type="EMBL" id="LZLQ01000124">
    <property type="protein sequence ID" value="OBK12594.1"/>
    <property type="molecule type" value="Genomic_DNA"/>
</dbReference>
<sequence length="59" mass="6853">MILENKAMADKQIKVRVSDRWRVVHDGKPYIKGDTLTVPENVAQEWERSGWVERVTSKA</sequence>
<comment type="caution">
    <text evidence="1">The sequence shown here is derived from an EMBL/GenBank/DDBJ whole genome shotgun (WGS) entry which is preliminary data.</text>
</comment>
<proteinExistence type="predicted"/>
<evidence type="ECO:0000313" key="1">
    <source>
        <dbReference type="EMBL" id="OBK12594.1"/>
    </source>
</evidence>
<organism evidence="1 2">
    <name type="scientific">Mycobacterium asiaticum</name>
    <dbReference type="NCBI Taxonomy" id="1790"/>
    <lineage>
        <taxon>Bacteria</taxon>
        <taxon>Bacillati</taxon>
        <taxon>Actinomycetota</taxon>
        <taxon>Actinomycetes</taxon>
        <taxon>Mycobacteriales</taxon>
        <taxon>Mycobacteriaceae</taxon>
        <taxon>Mycobacterium</taxon>
    </lineage>
</organism>
<protein>
    <submittedName>
        <fullName evidence="1">Uncharacterized protein</fullName>
    </submittedName>
</protein>
<accession>A0A1A3MUW3</accession>
<keyword evidence="2" id="KW-1185">Reference proteome</keyword>
<reference evidence="1 2" key="1">
    <citation type="submission" date="2016-06" db="EMBL/GenBank/DDBJ databases">
        <authorList>
            <person name="Kjaerup R.B."/>
            <person name="Dalgaard T.S."/>
            <person name="Juul-Madsen H.R."/>
        </authorList>
    </citation>
    <scope>NUCLEOTIDE SEQUENCE [LARGE SCALE GENOMIC DNA]</scope>
    <source>
        <strain evidence="1 2">1245139.5</strain>
    </source>
</reference>
<evidence type="ECO:0000313" key="2">
    <source>
        <dbReference type="Proteomes" id="UP000093629"/>
    </source>
</evidence>